<reference evidence="3" key="2">
    <citation type="submission" date="2015-01" db="EMBL/GenBank/DDBJ databases">
        <title>Evolutionary Origins and Diversification of the Mycorrhizal Mutualists.</title>
        <authorList>
            <consortium name="DOE Joint Genome Institute"/>
            <consortium name="Mycorrhizal Genomics Consortium"/>
            <person name="Kohler A."/>
            <person name="Kuo A."/>
            <person name="Nagy L.G."/>
            <person name="Floudas D."/>
            <person name="Copeland A."/>
            <person name="Barry K.W."/>
            <person name="Cichocki N."/>
            <person name="Veneault-Fourrey C."/>
            <person name="LaButti K."/>
            <person name="Lindquist E.A."/>
            <person name="Lipzen A."/>
            <person name="Lundell T."/>
            <person name="Morin E."/>
            <person name="Murat C."/>
            <person name="Riley R."/>
            <person name="Ohm R."/>
            <person name="Sun H."/>
            <person name="Tunlid A."/>
            <person name="Henrissat B."/>
            <person name="Grigoriev I.V."/>
            <person name="Hibbett D.S."/>
            <person name="Martin F."/>
        </authorList>
    </citation>
    <scope>NUCLEOTIDE SEQUENCE [LARGE SCALE GENOMIC DNA]</scope>
    <source>
        <strain evidence="3">Marx 270</strain>
    </source>
</reference>
<dbReference type="Proteomes" id="UP000054217">
    <property type="component" value="Unassembled WGS sequence"/>
</dbReference>
<feature type="region of interest" description="Disordered" evidence="1">
    <location>
        <begin position="99"/>
        <end position="142"/>
    </location>
</feature>
<keyword evidence="3" id="KW-1185">Reference proteome</keyword>
<dbReference type="AlphaFoldDB" id="A0A0C3NJW6"/>
<dbReference type="InParanoid" id="A0A0C3NJW6"/>
<sequence>MPPHHYTYPCELSRRHTPFAHHQRQPASDQMITSYHLFIADPTIIGTVYHEVDENSPLDLNPLLSPAHTILNEITAQQDVLGGADLIYNICQYPTLITPPPPGLRRPSTATSPLVSSVSSSPLASSPSSSSHSSPSLRRGDRPHTCCLSGPTPQPCESHDSLSEVDPETAFGVSCAELDYTLNIAETLAQLPPSPVLNAMTEFDRPLTLSDPCYCQTCYVCRCLGHIHVNCGLYECPLCHATCPGHTQAQCPSLHPCHPLQDRITTPALVDDRTLVGSKDNNLYDNDFNFDDSAISNMTGEPYGE</sequence>
<dbReference type="HOGENOM" id="CLU_078029_0_0_1"/>
<reference evidence="2 3" key="1">
    <citation type="submission" date="2014-04" db="EMBL/GenBank/DDBJ databases">
        <authorList>
            <consortium name="DOE Joint Genome Institute"/>
            <person name="Kuo A."/>
            <person name="Kohler A."/>
            <person name="Costa M.D."/>
            <person name="Nagy L.G."/>
            <person name="Floudas D."/>
            <person name="Copeland A."/>
            <person name="Barry K.W."/>
            <person name="Cichocki N."/>
            <person name="Veneault-Fourrey C."/>
            <person name="LaButti K."/>
            <person name="Lindquist E.A."/>
            <person name="Lipzen A."/>
            <person name="Lundell T."/>
            <person name="Morin E."/>
            <person name="Murat C."/>
            <person name="Sun H."/>
            <person name="Tunlid A."/>
            <person name="Henrissat B."/>
            <person name="Grigoriev I.V."/>
            <person name="Hibbett D.S."/>
            <person name="Martin F."/>
            <person name="Nordberg H.P."/>
            <person name="Cantor M.N."/>
            <person name="Hua S.X."/>
        </authorList>
    </citation>
    <scope>NUCLEOTIDE SEQUENCE [LARGE SCALE GENOMIC DNA]</scope>
    <source>
        <strain evidence="2 3">Marx 270</strain>
    </source>
</reference>
<protein>
    <submittedName>
        <fullName evidence="2">Uncharacterized protein</fullName>
    </submittedName>
</protein>
<evidence type="ECO:0000256" key="1">
    <source>
        <dbReference type="SAM" id="MobiDB-lite"/>
    </source>
</evidence>
<proteinExistence type="predicted"/>
<name>A0A0C3NJW6_PISTI</name>
<organism evidence="2 3">
    <name type="scientific">Pisolithus tinctorius Marx 270</name>
    <dbReference type="NCBI Taxonomy" id="870435"/>
    <lineage>
        <taxon>Eukaryota</taxon>
        <taxon>Fungi</taxon>
        <taxon>Dikarya</taxon>
        <taxon>Basidiomycota</taxon>
        <taxon>Agaricomycotina</taxon>
        <taxon>Agaricomycetes</taxon>
        <taxon>Agaricomycetidae</taxon>
        <taxon>Boletales</taxon>
        <taxon>Sclerodermatineae</taxon>
        <taxon>Pisolithaceae</taxon>
        <taxon>Pisolithus</taxon>
    </lineage>
</organism>
<dbReference type="EMBL" id="KN832057">
    <property type="protein sequence ID" value="KIN95945.1"/>
    <property type="molecule type" value="Genomic_DNA"/>
</dbReference>
<accession>A0A0C3NJW6</accession>
<feature type="compositionally biased region" description="Low complexity" evidence="1">
    <location>
        <begin position="107"/>
        <end position="136"/>
    </location>
</feature>
<gene>
    <name evidence="2" type="ORF">M404DRAFT_33751</name>
</gene>
<evidence type="ECO:0000313" key="3">
    <source>
        <dbReference type="Proteomes" id="UP000054217"/>
    </source>
</evidence>
<evidence type="ECO:0000313" key="2">
    <source>
        <dbReference type="EMBL" id="KIN95945.1"/>
    </source>
</evidence>